<proteinExistence type="inferred from homology"/>
<dbReference type="GO" id="GO:0016829">
    <property type="term" value="F:lyase activity"/>
    <property type="evidence" value="ECO:0007669"/>
    <property type="project" value="UniProtKB-UniRule"/>
</dbReference>
<dbReference type="PANTHER" id="PTHR36566">
    <property type="entry name" value="NICKEL INSERTION PROTEIN-RELATED"/>
    <property type="match status" value="1"/>
</dbReference>
<gene>
    <name evidence="3" type="primary">larC</name>
    <name evidence="3" type="ORF">ENW48_01955</name>
</gene>
<dbReference type="Gene3D" id="3.10.20.300">
    <property type="entry name" value="mk0293 like domain"/>
    <property type="match status" value="1"/>
</dbReference>
<name>A0A7C5AKL2_9BACT</name>
<sequence>MAPCALWCAGPKPGPSRRWNSLWNPPPRERWAYFDCFSGISGDMTLGALLDAGLEQAALEEVLQSLGIPGFRLKTRRVLRGDLSGLKVDFFWDKDQPRRTYQEIITLISQAGLSEEVEGLSLQMFRLLAEVEARIHCQPLEQVHFHELGAADTILDVVGVAFGVKALDIRRTFVSPLPQGWGMIAGAHGRLPNPAPATLELLKGLTVFGTDLPGELVTPTGAVILKALGAESGPCPAFRLEKVGYGAGSRDLPGHPNLLRLYLGEPLPDSGALKERVLVFETHIDDMNPELYEPLMQGLFTAGALDVTLAPIQMKKQRPGVRLTVVAPPAAREAVLERLFLDSTTLGVRVQEMERVAARRWQDTVSTPYGDLAVKVMEYGGHRRVLPEYEACRKLAEKTGLPLIEVYRLVAKAGD</sequence>
<dbReference type="Pfam" id="PF01969">
    <property type="entry name" value="Ni_insertion"/>
    <property type="match status" value="1"/>
</dbReference>
<dbReference type="Gene3D" id="3.30.70.1380">
    <property type="entry name" value="Transcriptional regulatory protein pf0864 domain like"/>
    <property type="match status" value="1"/>
</dbReference>
<comment type="similarity">
    <text evidence="2">Belongs to the LarC family.</text>
</comment>
<dbReference type="HAMAP" id="MF_01074">
    <property type="entry name" value="LarC"/>
    <property type="match status" value="1"/>
</dbReference>
<dbReference type="InterPro" id="IPR002822">
    <property type="entry name" value="Ni_insertion"/>
</dbReference>
<evidence type="ECO:0000256" key="1">
    <source>
        <dbReference type="ARBA" id="ARBA00022596"/>
    </source>
</evidence>
<dbReference type="EMBL" id="DTKJ01000015">
    <property type="protein sequence ID" value="HGZ10967.1"/>
    <property type="molecule type" value="Genomic_DNA"/>
</dbReference>
<keyword evidence="1 2" id="KW-0533">Nickel</keyword>
<evidence type="ECO:0000256" key="2">
    <source>
        <dbReference type="HAMAP-Rule" id="MF_01074"/>
    </source>
</evidence>
<evidence type="ECO:0000313" key="3">
    <source>
        <dbReference type="EMBL" id="HGZ10967.1"/>
    </source>
</evidence>
<dbReference type="NCBIfam" id="TIGR00299">
    <property type="entry name" value="nickel pincer cofactor biosynthesis protein LarC"/>
    <property type="match status" value="1"/>
</dbReference>
<protein>
    <recommendedName>
        <fullName evidence="2">Putative nickel insertion protein</fullName>
    </recommendedName>
</protein>
<dbReference type="PANTHER" id="PTHR36566:SF1">
    <property type="entry name" value="PYRIDINIUM-3,5-BISTHIOCARBOXYLIC ACID MONONUCLEOTIDE NICKEL INSERTION PROTEIN"/>
    <property type="match status" value="1"/>
</dbReference>
<accession>A0A7C5AKL2</accession>
<reference evidence="3" key="1">
    <citation type="journal article" date="2020" name="mSystems">
        <title>Genome- and Community-Level Interaction Insights into Carbon Utilization and Element Cycling Functions of Hydrothermarchaeota in Hydrothermal Sediment.</title>
        <authorList>
            <person name="Zhou Z."/>
            <person name="Liu Y."/>
            <person name="Xu W."/>
            <person name="Pan J."/>
            <person name="Luo Z.H."/>
            <person name="Li M."/>
        </authorList>
    </citation>
    <scope>NUCLEOTIDE SEQUENCE [LARGE SCALE GENOMIC DNA]</scope>
    <source>
        <strain evidence="3">SpSt-853</strain>
    </source>
</reference>
<comment type="caution">
    <text evidence="3">The sequence shown here is derived from an EMBL/GenBank/DDBJ whole genome shotgun (WGS) entry which is preliminary data.</text>
</comment>
<organism evidence="3">
    <name type="scientific">Desulfobacca acetoxidans</name>
    <dbReference type="NCBI Taxonomy" id="60893"/>
    <lineage>
        <taxon>Bacteria</taxon>
        <taxon>Pseudomonadati</taxon>
        <taxon>Thermodesulfobacteriota</taxon>
        <taxon>Desulfobaccia</taxon>
        <taxon>Desulfobaccales</taxon>
        <taxon>Desulfobaccaceae</taxon>
        <taxon>Desulfobacca</taxon>
    </lineage>
</organism>
<dbReference type="GO" id="GO:0016151">
    <property type="term" value="F:nickel cation binding"/>
    <property type="evidence" value="ECO:0007669"/>
    <property type="project" value="UniProtKB-UniRule"/>
</dbReference>
<keyword evidence="2" id="KW-0456">Lyase</keyword>
<dbReference type="AlphaFoldDB" id="A0A7C5AKL2"/>